<comment type="caution">
    <text evidence="1">The sequence shown here is derived from an EMBL/GenBank/DDBJ whole genome shotgun (WGS) entry which is preliminary data.</text>
</comment>
<dbReference type="AlphaFoldDB" id="A0A8H7F110"/>
<organism evidence="1 2">
    <name type="scientific">Agaricus bisporus var. burnettii</name>
    <dbReference type="NCBI Taxonomy" id="192524"/>
    <lineage>
        <taxon>Eukaryota</taxon>
        <taxon>Fungi</taxon>
        <taxon>Dikarya</taxon>
        <taxon>Basidiomycota</taxon>
        <taxon>Agaricomycotina</taxon>
        <taxon>Agaricomycetes</taxon>
        <taxon>Agaricomycetidae</taxon>
        <taxon>Agaricales</taxon>
        <taxon>Agaricineae</taxon>
        <taxon>Agaricaceae</taxon>
        <taxon>Agaricus</taxon>
    </lineage>
</organism>
<proteinExistence type="predicted"/>
<name>A0A8H7F110_AGABI</name>
<reference evidence="1 2" key="1">
    <citation type="journal article" name="Sci. Rep.">
        <title>Telomere-to-telomere assembled and centromere annotated genomes of the two main subspecies of the button mushroom Agaricus bisporus reveal especially polymorphic chromosome ends.</title>
        <authorList>
            <person name="Sonnenberg A.S.M."/>
            <person name="Sedaghat-Telgerd N."/>
            <person name="Lavrijssen B."/>
            <person name="Ohm R.A."/>
            <person name="Hendrickx P.M."/>
            <person name="Scholtmeijer K."/>
            <person name="Baars J.J.P."/>
            <person name="van Peer A."/>
        </authorList>
    </citation>
    <scope>NUCLEOTIDE SEQUENCE [LARGE SCALE GENOMIC DNA]</scope>
    <source>
        <strain evidence="1 2">H119_p4</strain>
    </source>
</reference>
<sequence length="648" mass="75021">MMMHPELKHALDANLSALEVIRLFTKHHSGILEECIGLDVQDELEPSDCSFWDTWQPLFREVPWFCLEPPPVSEAFLSIHKDLTREVISWLCDSGRTSNVYLIEEALTQTDNIYENYRANAFASICYDAHRFGLSLRGVPHSPPDISLLCGALAEHYPPFRRILTQILFDNTEILNLPARTQFKKLIYEPWKALQISHPQYVAAPPVVVLRWHDPTFISSDEELLRSVCEFASMRHAPPLLWIISFSPKCKLSIQDLLDPFYPRLTRVSVCYNDASSDTELFLHHRFGIIRQKHKEMFTEHEVWPLEEQMCHLTRIFSGSFDAVDVVTQFVDYEGDGGPKAHLKTFLDYMVDSPSPSDEQPYCAIDHFYTRTFSNVPPDLLPVVKQVLSVCCWGNHPNYVTSFVLACLLSLRHDVVLGVLRRLRRWAVILHREDEIDLYDPSRFFKDFLEDETRSRCFNISESEFRFLIYEVSPRILSHYSNPSESLKPVKQFALKSHGSEIKKFMDNALWTFYYAPAMGSHTEWTLLRRFNFRCLAYSQSKFHRPDLFNFVKKLYALDKNNSPNIVRVVPTGPLDRQFIEKCEGIAEPLDLEEEGEWWGLRPTGPKYVLLGLEAGTVLVVLATTRGPGVKLEYYGYSIYTSAMLEYM</sequence>
<dbReference type="Proteomes" id="UP000629468">
    <property type="component" value="Unassembled WGS sequence"/>
</dbReference>
<accession>A0A8H7F110</accession>
<protein>
    <submittedName>
        <fullName evidence="1">Uncharacterized protein</fullName>
    </submittedName>
</protein>
<dbReference type="EMBL" id="JABXXO010000008">
    <property type="protein sequence ID" value="KAF7771697.1"/>
    <property type="molecule type" value="Genomic_DNA"/>
</dbReference>
<gene>
    <name evidence="1" type="ORF">Agabi119p4_6008</name>
</gene>
<evidence type="ECO:0000313" key="1">
    <source>
        <dbReference type="EMBL" id="KAF7771697.1"/>
    </source>
</evidence>
<evidence type="ECO:0000313" key="2">
    <source>
        <dbReference type="Proteomes" id="UP000629468"/>
    </source>
</evidence>